<evidence type="ECO:0000313" key="1">
    <source>
        <dbReference type="EMBL" id="QFR23142.1"/>
    </source>
</evidence>
<dbReference type="Proteomes" id="UP000326779">
    <property type="component" value="Chromosome"/>
</dbReference>
<dbReference type="Pfam" id="PF09851">
    <property type="entry name" value="SHOCT"/>
    <property type="match status" value="1"/>
</dbReference>
<proteinExistence type="predicted"/>
<evidence type="ECO:0000313" key="2">
    <source>
        <dbReference type="Proteomes" id="UP000326779"/>
    </source>
</evidence>
<dbReference type="InterPro" id="IPR018649">
    <property type="entry name" value="SHOCT"/>
</dbReference>
<dbReference type="AlphaFoldDB" id="A0A5P8M3R1"/>
<dbReference type="EMBL" id="CP045143">
    <property type="protein sequence ID" value="QFR23142.1"/>
    <property type="molecule type" value="Genomic_DNA"/>
</dbReference>
<name>A0A5P8M3R1_9LACO</name>
<accession>A0A5P8M3R1</accession>
<gene>
    <name evidence="1" type="ORF">D1010_06845</name>
</gene>
<reference evidence="1 2" key="1">
    <citation type="submission" date="2019-10" db="EMBL/GenBank/DDBJ databases">
        <title>The completed genome of Lactobacillus harbinensis M1.</title>
        <authorList>
            <person name="Zheng Y."/>
        </authorList>
    </citation>
    <scope>NUCLEOTIDE SEQUENCE [LARGE SCALE GENOMIC DNA]</scope>
    <source>
        <strain evidence="1 2">M1</strain>
    </source>
</reference>
<protein>
    <submittedName>
        <fullName evidence="1">SHOCT domain-containing protein</fullName>
    </submittedName>
</protein>
<sequence length="112" mass="12552">MGKGGWPVVRQSSGKLGCWGAFGVLLIIALVVQYWYVVVALAVIAGAVYWYLQRQKAEAAAEQAEKQQAQEKEADTIAKIKAYKQLLDDGAITQDEYDRKKKDLLGDEWDKF</sequence>
<dbReference type="KEGG" id="lhb:D1010_06845"/>
<organism evidence="1 2">
    <name type="scientific">Schleiferilactobacillus harbinensis</name>
    <dbReference type="NCBI Taxonomy" id="304207"/>
    <lineage>
        <taxon>Bacteria</taxon>
        <taxon>Bacillati</taxon>
        <taxon>Bacillota</taxon>
        <taxon>Bacilli</taxon>
        <taxon>Lactobacillales</taxon>
        <taxon>Lactobacillaceae</taxon>
        <taxon>Schleiferilactobacillus</taxon>
    </lineage>
</organism>